<feature type="non-terminal residue" evidence="1">
    <location>
        <position position="3050"/>
    </location>
</feature>
<accession>A0ACC1LHB5</accession>
<sequence>MASRPQSSDGPQQGKSPAVQLASMFGEFAGDESSGSSSHRRMQLESPSPPSSANASTPSSGQLPENVHLSMPAMREPQPAAGGQRAEKSAGASRTHLPSARQVPQEQLQQPPPLAGDRNQRRIVAAYNNQFASLLGHAPVTVSGESPGSLISGSSFNSPRTITLEELQQASRRTPQAATGRGKGKAPAWSQHTTPSPGLDRDSGLFGGQQFTFSSPQPASGPPTTRPGGFAPITEEEHSDDGAGRHRFDVHVPAPTSLARTPTLATRAATPSSSAAAQSIRRRATTASEDAVSPRASGDHSRSRSFGGAAATPLPMVPPLLPPPPADPALQFRSPFLAQQQARESDRESATRTRIRRRKPRNPSSVLSTASPSYTISSAYTPSNADSDLAYELTFLGLHPTVESPYSHSVLSRTSGSRPTMAGSAEMAPAGAGAASAADVRRRSSSFSSMAQPLPDDAAEVLRRERRRQLHTRSNSTDSSTTSSRVSSLRDGFEQLAAGGTPRPKTPSRLGDRTPGSPQVRDRIAEWRRAESRQAQRDSTSTGGTAAGTQQNIGRIESVDADASPAARAQSSRGRLVPLTPDVRSSARASDQSSNAAPSLFGSDRSTFSTPLLAPLPGLSVPSNIPSLRAARAGPLDSALSSPVSVGGRKKQPLVVDALAATAEVLHSSHRVPSASPSVVHSPSSGRSRRSSAASTSASATRRQSADVIDSPPPALTVDTRHDWARQHPLDRPPLASSGSDDHHQPPPVPAARPLVADSPAALQPKSDGGLDPRPTSQKSRHSRRPSQASSTSSGDSAPVSPVSAGALSPADSGVGSFLDNPSRAHLRMGRHGSSPLNPKTTSGSTAPPLPDVPEAAVEQPGLFRRLTQRRAGPAQTPLPRRWWRNIRDSMYAPIPPLHFNPPQPQPQPQQPQPQLLQQQPGGPVRRHSFSGSTDIEQHRLAQALSPQENLRRKQTLAGRLRGMLRTRRPLPLPPQHPPSIAAPTGHLSLRLPQTVEHSGPASQLTALGAHNPFADAADAAAGLRRRASIDTLSVHEMAEVDRQDMLSRLNNLISPHQSAHPEPPESASLAESPQLGLAHPAMSSRLATTHPVAASSKFSFHADSPPPPLPHAGAKPLPQTPLRSAEPAAQPPSQVFSFPTAQELERSQEAPSPVFRVGGSSRPAPAAASSSGPSSAPEATEQPPSHHHNGGNDVRIHTAQIPEIVVEPVRKRPSLLKRMTAGWRDSQQPLQPASEGAAAAVSQAAVDAATVGAMSKLLGSGLASKAHTSRPPLAHVRQEGEGKVEPDVPNVSAVHSATPRASQYNLSHYPPEQQQQQQPARPLGQHGYPQSIPESFSVDLDGAGPLPYQSTGNVLGSQQHHSSGPMHHSGSQPYHSSGPLQHPGASQAPMPVARIHSPPVPPLLAPDGRPHAPTPMPQHYPPMSPQLPLPPPQLPQQSKFMSTLASIPVVGNLFGRKNKKQQRHQQQPGPYVDSLYSGHGPLPYQPGHYPPGSSYYSRPPSQMTAYTQGPPPQHASPVGPHNILERLKSTKWYMAPAALFLGRRALMAEVAPLIGRYAMRYPLVEAEEGAARKAATRARADKGAVEIGGPRAVDVREFRHAAPGLNYSALDGRLEGAYVPRFSKLRKYRRAPEVWDDDEAHDIARDVQARTRGTVGPRRPGEPVLRGGGGRGVDREPILGAAAAADDDSRYSRDSRPAGQPLAYRLAGFLTRMMAPRQPAVRPQSQASYLDHSAADSRRHTPLIDPRPRGMSRIQEPAEPDRVNVRVEYSAGGGSGLVSDRYSHRGMTSNADAVSIEGSELQSLHRAPSLDEPVSFVAEKPQQQHEQQPDGDRALGGRLRRFFGGAGAAAAEPAARPGGDAGEYANAAVLNAAVRPPPEPTAEPAGYPAGPYPSMPAGPTESPMFPPFSHLPPRMVDQLMHRIGEPRVFVGSAESQLVPPDNGEHTSPLGDGSPYRTGTEWNFIESVKFSSPYPTSQRAVKNKKAWGRTGPRLLLKPRNNEISRWPLHAEIVRDYLQLLGVILGACGFVKAPLDSTVGDRWPWIIVAGIPDTLGFLWADLSTTTGKSVGFFAFLALVTAGALLMWTYGLYLERLVRPRPADPAAAAAKAEGAESKASDGDTGLVTYEEELVPAPGPFNIVGRVLSKVTRRQRMHAVYVVLTTLYIPMVKLCLEALVWGQGYWPVPNPYRATDRPSFPAAEDGMRDPAAFCYTTAMRTSAFNGAFVVLPLAALLLIALAVILPLQIHRLALHHRPSVPGWADGSAPGHPVARKEAGAASIPAALDQAAGGPAGEPGSASTRDAERDLARDVRFAASAGSPGSERASRPRDGFNPVVDQMMQGAQGLATPEVMALLTGLYGMVVNSRNGAGLDLSHLMGLASKGWKRMQAWVAKSRDDPYFGMDRDEAYQARLRDMKRSHRNRHLATVQYRRALDASTDDFRFLYAAHYPGHAGDPARWLLWKLAVVAAAVVLAKDNCWARGRSRDAMDAARNVVLLLVALLLLRSHNSHRPFFDPTANLAALAQRLALLAAVAFAFPLFLLADPLSQAHRGLCVTLAVVNLLVLLAMLWLMGSALPSVHVAVRGPSAPLTLSPGILVATSAYDPRLRRLLIERVWQDTWSAILLASRDFRLLPNHRVAFCRTEVHPPYMVNYIGFAAERHLENLHLYDAIGRDAYCRAVQLERHNTQRIALIDEVVRTYTGPDGYFNPFETGEDPDRVAARFGVAQREVQSWFGKVYALHFPFTVCIVYDDLPGRIVPLVEEADLRTFLQQNADPQTTERRALRRKLRALHGQHVTLTYIEHAGPGGAHLRYCLPPFAVENEQYLAQFAGRRRILYRGVFRVHQHTDAAGAEQLCNPSAGFACQVHLTEEMYVDDEGLVNNLDRLTNSFRREFWRTGSVGSLLRRKGVSQRSRDALNVNKHNRHLLGITDRFDETNELRALLDENHDIIDERLPWIHDAFAAHQRDSHAGFVRKRVGLSPSFHIDVFAPGPESYHVAEMAHRGRPVVAATPVLATSINGQWHGDAHGRLSYLPTMDQLVDLLDRFEENQY</sequence>
<evidence type="ECO:0000313" key="1">
    <source>
        <dbReference type="EMBL" id="KAJ2808133.1"/>
    </source>
</evidence>
<comment type="caution">
    <text evidence="1">The sequence shown here is derived from an EMBL/GenBank/DDBJ whole genome shotgun (WGS) entry which is preliminary data.</text>
</comment>
<proteinExistence type="predicted"/>
<gene>
    <name evidence="1" type="ORF">H4R21_000200</name>
</gene>
<dbReference type="EMBL" id="JANBUN010000014">
    <property type="protein sequence ID" value="KAJ2808133.1"/>
    <property type="molecule type" value="Genomic_DNA"/>
</dbReference>
<organism evidence="1 2">
    <name type="scientific">Coemansia helicoidea</name>
    <dbReference type="NCBI Taxonomy" id="1286919"/>
    <lineage>
        <taxon>Eukaryota</taxon>
        <taxon>Fungi</taxon>
        <taxon>Fungi incertae sedis</taxon>
        <taxon>Zoopagomycota</taxon>
        <taxon>Kickxellomycotina</taxon>
        <taxon>Kickxellomycetes</taxon>
        <taxon>Kickxellales</taxon>
        <taxon>Kickxellaceae</taxon>
        <taxon>Coemansia</taxon>
    </lineage>
</organism>
<evidence type="ECO:0000313" key="2">
    <source>
        <dbReference type="Proteomes" id="UP001140087"/>
    </source>
</evidence>
<dbReference type="Proteomes" id="UP001140087">
    <property type="component" value="Unassembled WGS sequence"/>
</dbReference>
<name>A0ACC1LHB5_9FUNG</name>
<protein>
    <submittedName>
        <fullName evidence="1">Uncharacterized protein</fullName>
    </submittedName>
</protein>
<keyword evidence="2" id="KW-1185">Reference proteome</keyword>
<reference evidence="1" key="1">
    <citation type="submission" date="2022-07" db="EMBL/GenBank/DDBJ databases">
        <title>Phylogenomic reconstructions and comparative analyses of Kickxellomycotina fungi.</title>
        <authorList>
            <person name="Reynolds N.K."/>
            <person name="Stajich J.E."/>
            <person name="Barry K."/>
            <person name="Grigoriev I.V."/>
            <person name="Crous P."/>
            <person name="Smith M.E."/>
        </authorList>
    </citation>
    <scope>NUCLEOTIDE SEQUENCE</scope>
    <source>
        <strain evidence="1">BCRC 34780</strain>
    </source>
</reference>